<evidence type="ECO:0000313" key="2">
    <source>
        <dbReference type="EMBL" id="QSG08883.1"/>
    </source>
</evidence>
<reference evidence="2 3" key="1">
    <citation type="submission" date="2020-11" db="EMBL/GenBank/DDBJ databases">
        <title>Carbohydrate-dependent, anaerobic sulfur respiration: A novel catabolism in halophilic archaea.</title>
        <authorList>
            <person name="Sorokin D.Y."/>
            <person name="Messina E."/>
            <person name="Smedile F."/>
            <person name="La Cono V."/>
            <person name="Hallsworth J.E."/>
            <person name="Yakimov M.M."/>
        </authorList>
    </citation>
    <scope>NUCLEOTIDE SEQUENCE [LARGE SCALE GENOMIC DNA]</scope>
    <source>
        <strain evidence="2 3">HSR12-2</strain>
    </source>
</reference>
<accession>A0A897NCU9</accession>
<dbReference type="Proteomes" id="UP000662973">
    <property type="component" value="Chromosome"/>
</dbReference>
<organism evidence="2 3">
    <name type="scientific">Halapricum desulfuricans</name>
    <dbReference type="NCBI Taxonomy" id="2841257"/>
    <lineage>
        <taxon>Archaea</taxon>
        <taxon>Methanobacteriati</taxon>
        <taxon>Methanobacteriota</taxon>
        <taxon>Stenosarchaea group</taxon>
        <taxon>Halobacteria</taxon>
        <taxon>Halobacteriales</taxon>
        <taxon>Haloarculaceae</taxon>
        <taxon>Halapricum</taxon>
    </lineage>
</organism>
<evidence type="ECO:0000259" key="1">
    <source>
        <dbReference type="Pfam" id="PF24743"/>
    </source>
</evidence>
<dbReference type="KEGG" id="hds:HSR122_1490"/>
<evidence type="ECO:0000313" key="3">
    <source>
        <dbReference type="Proteomes" id="UP000662973"/>
    </source>
</evidence>
<name>A0A897NCU9_9EURY</name>
<dbReference type="InterPro" id="IPR056109">
    <property type="entry name" value="DUF7692"/>
</dbReference>
<dbReference type="EMBL" id="CP064788">
    <property type="protein sequence ID" value="QSG08883.1"/>
    <property type="molecule type" value="Genomic_DNA"/>
</dbReference>
<dbReference type="AlphaFoldDB" id="A0A897NCU9"/>
<protein>
    <recommendedName>
        <fullName evidence="1">DUF7692 domain-containing protein</fullName>
    </recommendedName>
</protein>
<sequence>MRLVFTSMADSLRIRFDKARYREDAIEKAADFYDCNKSDAAAQACEDVVEIVRAAETVLEREDLTLQQRREIAEEFSTRVTEFDVELTVERE</sequence>
<proteinExistence type="predicted"/>
<keyword evidence="3" id="KW-1185">Reference proteome</keyword>
<dbReference type="Pfam" id="PF24743">
    <property type="entry name" value="DUF7692"/>
    <property type="match status" value="1"/>
</dbReference>
<feature type="domain" description="DUF7692" evidence="1">
    <location>
        <begin position="13"/>
        <end position="65"/>
    </location>
</feature>
<gene>
    <name evidence="2" type="ORF">HSR122_1490</name>
</gene>